<evidence type="ECO:0000313" key="5">
    <source>
        <dbReference type="EMBL" id="KPI86060.1"/>
    </source>
</evidence>
<comment type="similarity">
    <text evidence="2 4">Belongs to the HUS1 family.</text>
</comment>
<dbReference type="Gene3D" id="3.70.10.10">
    <property type="match status" value="1"/>
</dbReference>
<evidence type="ECO:0000256" key="3">
    <source>
        <dbReference type="ARBA" id="ARBA00023242"/>
    </source>
</evidence>
<dbReference type="Pfam" id="PF04005">
    <property type="entry name" value="Hus1"/>
    <property type="match status" value="1"/>
</dbReference>
<dbReference type="OMA" id="DGVQVWM"/>
<dbReference type="GO" id="GO:0044778">
    <property type="term" value="P:meiotic DNA integrity checkpoint signaling"/>
    <property type="evidence" value="ECO:0007669"/>
    <property type="project" value="TreeGrafter"/>
</dbReference>
<evidence type="ECO:0000313" key="6">
    <source>
        <dbReference type="Proteomes" id="UP000038009"/>
    </source>
</evidence>
<keyword evidence="3" id="KW-0539">Nucleus</keyword>
<evidence type="ECO:0000256" key="2">
    <source>
        <dbReference type="ARBA" id="ARBA00005563"/>
    </source>
</evidence>
<dbReference type="VEuPathDB" id="TriTrypDB:Lsey_0150_0030"/>
<dbReference type="PIRSF" id="PIRSF011312">
    <property type="entry name" value="Cell_cycle_HUS1"/>
    <property type="match status" value="1"/>
</dbReference>
<dbReference type="Proteomes" id="UP000038009">
    <property type="component" value="Unassembled WGS sequence"/>
</dbReference>
<gene>
    <name evidence="5" type="ORF">ABL78_4862</name>
</gene>
<keyword evidence="6" id="KW-1185">Reference proteome</keyword>
<dbReference type="AlphaFoldDB" id="A0A0N1I495"/>
<dbReference type="GO" id="GO:0031573">
    <property type="term" value="P:mitotic intra-S DNA damage checkpoint signaling"/>
    <property type="evidence" value="ECO:0007669"/>
    <property type="project" value="TreeGrafter"/>
</dbReference>
<dbReference type="GO" id="GO:0035861">
    <property type="term" value="C:site of double-strand break"/>
    <property type="evidence" value="ECO:0007669"/>
    <property type="project" value="TreeGrafter"/>
</dbReference>
<accession>A0A0N1I495</accession>
<dbReference type="GO" id="GO:0033314">
    <property type="term" value="P:mitotic DNA replication checkpoint signaling"/>
    <property type="evidence" value="ECO:0007669"/>
    <property type="project" value="TreeGrafter"/>
</dbReference>
<dbReference type="OrthoDB" id="337750at2759"/>
<dbReference type="InterPro" id="IPR016580">
    <property type="entry name" value="HUS1"/>
</dbReference>
<dbReference type="PANTHER" id="PTHR12900:SF0">
    <property type="entry name" value="CHECKPOINT PROTEIN"/>
    <property type="match status" value="1"/>
</dbReference>
<evidence type="ECO:0000256" key="1">
    <source>
        <dbReference type="ARBA" id="ARBA00004123"/>
    </source>
</evidence>
<dbReference type="GO" id="GO:0030896">
    <property type="term" value="C:checkpoint clamp complex"/>
    <property type="evidence" value="ECO:0007669"/>
    <property type="project" value="InterPro"/>
</dbReference>
<reference evidence="5 6" key="1">
    <citation type="journal article" date="2015" name="PLoS Pathog.">
        <title>Leptomonas seymouri: Adaptations to the Dixenous Life Cycle Analyzed by Genome Sequencing, Transcriptome Profiling and Co-infection with Leishmania donovani.</title>
        <authorList>
            <person name="Kraeva N."/>
            <person name="Butenko A."/>
            <person name="Hlavacova J."/>
            <person name="Kostygov A."/>
            <person name="Myskova J."/>
            <person name="Grybchuk D."/>
            <person name="Lestinova T."/>
            <person name="Votypka J."/>
            <person name="Volf P."/>
            <person name="Opperdoes F."/>
            <person name="Flegontov P."/>
            <person name="Lukes J."/>
            <person name="Yurchenko V."/>
        </authorList>
    </citation>
    <scope>NUCLEOTIDE SEQUENCE [LARGE SCALE GENOMIC DNA]</scope>
    <source>
        <strain evidence="5 6">ATCC 30220</strain>
    </source>
</reference>
<dbReference type="GO" id="GO:0005730">
    <property type="term" value="C:nucleolus"/>
    <property type="evidence" value="ECO:0007669"/>
    <property type="project" value="InterPro"/>
</dbReference>
<organism evidence="5 6">
    <name type="scientific">Leptomonas seymouri</name>
    <dbReference type="NCBI Taxonomy" id="5684"/>
    <lineage>
        <taxon>Eukaryota</taxon>
        <taxon>Discoba</taxon>
        <taxon>Euglenozoa</taxon>
        <taxon>Kinetoplastea</taxon>
        <taxon>Metakinetoplastina</taxon>
        <taxon>Trypanosomatida</taxon>
        <taxon>Trypanosomatidae</taxon>
        <taxon>Leishmaniinae</taxon>
        <taxon>Leptomonas</taxon>
    </lineage>
</organism>
<comment type="subcellular location">
    <subcellularLocation>
        <location evidence="1">Nucleus</location>
    </subcellularLocation>
</comment>
<proteinExistence type="inferred from homology"/>
<dbReference type="PANTHER" id="PTHR12900">
    <property type="entry name" value="MITOTIC AND DNA DAMAGE CHECKPOINT PROTEIN HUS1"/>
    <property type="match status" value="1"/>
</dbReference>
<name>A0A0N1I495_LEPSE</name>
<dbReference type="GO" id="GO:0000723">
    <property type="term" value="P:telomere maintenance"/>
    <property type="evidence" value="ECO:0007669"/>
    <property type="project" value="TreeGrafter"/>
</dbReference>
<dbReference type="InterPro" id="IPR007150">
    <property type="entry name" value="HUS1/Mec3"/>
</dbReference>
<comment type="caution">
    <text evidence="5">The sequence shown here is derived from an EMBL/GenBank/DDBJ whole genome shotgun (WGS) entry which is preliminary data.</text>
</comment>
<protein>
    <recommendedName>
        <fullName evidence="4">Checkpoint protein</fullName>
    </recommendedName>
</protein>
<dbReference type="GO" id="GO:0006289">
    <property type="term" value="P:nucleotide-excision repair"/>
    <property type="evidence" value="ECO:0007669"/>
    <property type="project" value="TreeGrafter"/>
</dbReference>
<sequence length="335" mass="37396">MRFKAVLKDAKGLLGALQVCRSIQRDCIIRLHPERTRIFSNITVADGVQVWMGCKSSFLFADMICNSNNAEQSITCEVLDLAQLLHIVKQAEVRERAHPSASQVLMRLTKSGKRPLLKVSMDGLSGQPDLCFDVPLRILTDRDIQGMAPPSLEKRRLKVMVPDILELTTFIDKLKNTAADNVTFSARVLTPAVPRPSMEDEDEEYEEYAEGCANDGGAGNRRNRKRRRESGVLPYASLVIYAEHFMARISLKYEAVQLMEMPAAPNFKEVEADATGDATVTVETRKFARFFSTVKDISPDEICMYLVDRRALVLSVYAAGNNTTLVAYIPAKAMT</sequence>
<dbReference type="EMBL" id="LJSK01000150">
    <property type="protein sequence ID" value="KPI86060.1"/>
    <property type="molecule type" value="Genomic_DNA"/>
</dbReference>
<dbReference type="GO" id="GO:0000724">
    <property type="term" value="P:double-strand break repair via homologous recombination"/>
    <property type="evidence" value="ECO:0007669"/>
    <property type="project" value="TreeGrafter"/>
</dbReference>
<evidence type="ECO:0000256" key="4">
    <source>
        <dbReference type="PIRNR" id="PIRNR011312"/>
    </source>
</evidence>